<dbReference type="RefSeq" id="WP_203740382.1">
    <property type="nucleotide sequence ID" value="NZ_BONF01000001.1"/>
</dbReference>
<dbReference type="Proteomes" id="UP000601223">
    <property type="component" value="Unassembled WGS sequence"/>
</dbReference>
<dbReference type="EMBL" id="BONF01000001">
    <property type="protein sequence ID" value="GIF78757.1"/>
    <property type="molecule type" value="Genomic_DNA"/>
</dbReference>
<evidence type="ECO:0000313" key="2">
    <source>
        <dbReference type="Proteomes" id="UP000601223"/>
    </source>
</evidence>
<organism evidence="1 2">
    <name type="scientific">Catellatospora bangladeshensis</name>
    <dbReference type="NCBI Taxonomy" id="310355"/>
    <lineage>
        <taxon>Bacteria</taxon>
        <taxon>Bacillati</taxon>
        <taxon>Actinomycetota</taxon>
        <taxon>Actinomycetes</taxon>
        <taxon>Micromonosporales</taxon>
        <taxon>Micromonosporaceae</taxon>
        <taxon>Catellatospora</taxon>
    </lineage>
</organism>
<gene>
    <name evidence="1" type="ORF">Cba03nite_01060</name>
</gene>
<accession>A0A8J3JDV4</accession>
<dbReference type="InterPro" id="IPR045629">
    <property type="entry name" value="DUF6232"/>
</dbReference>
<proteinExistence type="predicted"/>
<protein>
    <submittedName>
        <fullName evidence="1">Uncharacterized protein</fullName>
    </submittedName>
</protein>
<sequence length="142" mass="15088">MPVFYRGPCARITHRVLAVRTPAPRRFALCGLSAVHIVELAPERDGSGATARLYATGTAGAAVVAAWPVLGSTPLAVAATLAAAALAGVGGCWRTRGHSYELHGVYQGSLQVLFRSTDRRTFSQVVRALVRAMEYADDHLTN</sequence>
<comment type="caution">
    <text evidence="1">The sequence shown here is derived from an EMBL/GenBank/DDBJ whole genome shotgun (WGS) entry which is preliminary data.</text>
</comment>
<dbReference type="AlphaFoldDB" id="A0A8J3JDV4"/>
<evidence type="ECO:0000313" key="1">
    <source>
        <dbReference type="EMBL" id="GIF78757.1"/>
    </source>
</evidence>
<keyword evidence="2" id="KW-1185">Reference proteome</keyword>
<reference evidence="1 2" key="1">
    <citation type="submission" date="2021-01" db="EMBL/GenBank/DDBJ databases">
        <title>Whole genome shotgun sequence of Catellatospora bangladeshensis NBRC 107357.</title>
        <authorList>
            <person name="Komaki H."/>
            <person name="Tamura T."/>
        </authorList>
    </citation>
    <scope>NUCLEOTIDE SEQUENCE [LARGE SCALE GENOMIC DNA]</scope>
    <source>
        <strain evidence="1 2">NBRC 107357</strain>
    </source>
</reference>
<name>A0A8J3JDV4_9ACTN</name>
<dbReference type="Pfam" id="PF19744">
    <property type="entry name" value="DUF6232"/>
    <property type="match status" value="1"/>
</dbReference>